<comment type="caution">
    <text evidence="1">The sequence shown here is derived from an EMBL/GenBank/DDBJ whole genome shotgun (WGS) entry which is preliminary data.</text>
</comment>
<sequence>MTKPVPQISMSFSWEPRKPLGLSNLSCQDINPKFPWSPH</sequence>
<protein>
    <submittedName>
        <fullName evidence="1">Uncharacterized protein</fullName>
    </submittedName>
</protein>
<organism evidence="1 2">
    <name type="scientific">Trichinella britovi</name>
    <name type="common">Parasitic roundworm</name>
    <dbReference type="NCBI Taxonomy" id="45882"/>
    <lineage>
        <taxon>Eukaryota</taxon>
        <taxon>Metazoa</taxon>
        <taxon>Ecdysozoa</taxon>
        <taxon>Nematoda</taxon>
        <taxon>Enoplea</taxon>
        <taxon>Dorylaimia</taxon>
        <taxon>Trichinellida</taxon>
        <taxon>Trichinellidae</taxon>
        <taxon>Trichinella</taxon>
    </lineage>
</organism>
<dbReference type="Proteomes" id="UP000054653">
    <property type="component" value="Unassembled WGS sequence"/>
</dbReference>
<reference evidence="1 2" key="1">
    <citation type="submission" date="2015-01" db="EMBL/GenBank/DDBJ databases">
        <title>Evolution of Trichinella species and genotypes.</title>
        <authorList>
            <person name="Korhonen P.K."/>
            <person name="Edoardo P."/>
            <person name="Giuseppe L.R."/>
            <person name="Gasser R.B."/>
        </authorList>
    </citation>
    <scope>NUCLEOTIDE SEQUENCE [LARGE SCALE GENOMIC DNA]</scope>
    <source>
        <strain evidence="1">ISS120</strain>
    </source>
</reference>
<gene>
    <name evidence="1" type="ORF">T03_396</name>
</gene>
<evidence type="ECO:0000313" key="2">
    <source>
        <dbReference type="Proteomes" id="UP000054653"/>
    </source>
</evidence>
<proteinExistence type="predicted"/>
<dbReference type="AlphaFoldDB" id="A0A0V1ARX9"/>
<evidence type="ECO:0000313" key="1">
    <source>
        <dbReference type="EMBL" id="KRY27386.1"/>
    </source>
</evidence>
<dbReference type="EMBL" id="JYDI01001627">
    <property type="protein sequence ID" value="KRY27386.1"/>
    <property type="molecule type" value="Genomic_DNA"/>
</dbReference>
<accession>A0A0V1ARX9</accession>
<keyword evidence="2" id="KW-1185">Reference proteome</keyword>
<name>A0A0V1ARX9_TRIBR</name>